<feature type="domain" description="ABC transporter" evidence="5">
    <location>
        <begin position="5"/>
        <end position="243"/>
    </location>
</feature>
<sequence>MPAVIEVRDLTFRYPGAEVDSLVGVDLTIERGDFVAVVGGNGSGKTTLCKTFNGLIPHFWSGEMLGSVHVGGTDTHESSVAALSHQVGYVYQDFGNQLVRPTVRDDVAFGPINFGLTDHAERTEQAMAQLGIEHLASTFVWQLSGGQEHLTALAGVLAMRPEVIVVDEPVAELDPVRAEETYRMLARVNAEQGTTVVVIEHHAEFIARYARSVVLMAQGAPRWHLPVREALSRTEELAEHGIPAPQVVQAVRALAPAAPVPLTVEEAVTALAGDAVVTSSGVSTSGAARAEPTTTARRGPVVGRLEGVTHGYRDVHGHLSTVLDDLSLTLHEGERIAVVGSNGAGKSTLLRLLTGLDVPRVGEVEVEGISTRSTSAARLADHVCYLYQHPEQMFLQDSVRQDIAMFPQQRRRPGTAELVEEILDRLRLREVADRDGRTLSGGQQRRATLGIALAMTPALLLLDEPTSSLDVGTRRDVTSMLAALAERIRCVAVATHDMHLVAEWATRVVVLHGGRVLADTTPAELFDDPDLMAAVNLVPPQVSVLGRALGIHPPPLSVEELTARVAGPVTAGVR</sequence>
<proteinExistence type="inferred from homology"/>
<dbReference type="InterPro" id="IPR050095">
    <property type="entry name" value="ECF_ABC_transporter_ATP-bd"/>
</dbReference>
<dbReference type="RefSeq" id="WP_208056480.1">
    <property type="nucleotide sequence ID" value="NZ_JAGEMK010000008.1"/>
</dbReference>
<dbReference type="GO" id="GO:0042626">
    <property type="term" value="F:ATPase-coupled transmembrane transporter activity"/>
    <property type="evidence" value="ECO:0007669"/>
    <property type="project" value="TreeGrafter"/>
</dbReference>
<dbReference type="GO" id="GO:0005524">
    <property type="term" value="F:ATP binding"/>
    <property type="evidence" value="ECO:0007669"/>
    <property type="project" value="UniProtKB-KW"/>
</dbReference>
<dbReference type="Pfam" id="PF00005">
    <property type="entry name" value="ABC_tran"/>
    <property type="match status" value="2"/>
</dbReference>
<protein>
    <submittedName>
        <fullName evidence="6">ATP-binding cassette domain-containing protein</fullName>
    </submittedName>
</protein>
<dbReference type="InterPro" id="IPR003593">
    <property type="entry name" value="AAA+_ATPase"/>
</dbReference>
<evidence type="ECO:0000313" key="6">
    <source>
        <dbReference type="EMBL" id="MBO1752787.1"/>
    </source>
</evidence>
<keyword evidence="4 6" id="KW-0067">ATP-binding</keyword>
<dbReference type="SMART" id="SM00382">
    <property type="entry name" value="AAA"/>
    <property type="match status" value="2"/>
</dbReference>
<dbReference type="GO" id="GO:0043190">
    <property type="term" value="C:ATP-binding cassette (ABC) transporter complex"/>
    <property type="evidence" value="ECO:0007669"/>
    <property type="project" value="TreeGrafter"/>
</dbReference>
<dbReference type="GO" id="GO:0016887">
    <property type="term" value="F:ATP hydrolysis activity"/>
    <property type="evidence" value="ECO:0007669"/>
    <property type="project" value="InterPro"/>
</dbReference>
<dbReference type="PANTHER" id="PTHR43553">
    <property type="entry name" value="HEAVY METAL TRANSPORTER"/>
    <property type="match status" value="1"/>
</dbReference>
<keyword evidence="7" id="KW-1185">Reference proteome</keyword>
<evidence type="ECO:0000259" key="5">
    <source>
        <dbReference type="PROSITE" id="PS50893"/>
    </source>
</evidence>
<organism evidence="6 7">
    <name type="scientific">Actinotalea soli</name>
    <dbReference type="NCBI Taxonomy" id="2819234"/>
    <lineage>
        <taxon>Bacteria</taxon>
        <taxon>Bacillati</taxon>
        <taxon>Actinomycetota</taxon>
        <taxon>Actinomycetes</taxon>
        <taxon>Micrococcales</taxon>
        <taxon>Cellulomonadaceae</taxon>
        <taxon>Actinotalea</taxon>
    </lineage>
</organism>
<evidence type="ECO:0000256" key="4">
    <source>
        <dbReference type="ARBA" id="ARBA00022840"/>
    </source>
</evidence>
<dbReference type="InterPro" id="IPR015856">
    <property type="entry name" value="ABC_transpr_CbiO/EcfA_su"/>
</dbReference>
<comment type="similarity">
    <text evidence="1">Belongs to the ABC transporter superfamily.</text>
</comment>
<name>A0A939LQD8_9CELL</name>
<dbReference type="EMBL" id="JAGEMK010000008">
    <property type="protein sequence ID" value="MBO1752787.1"/>
    <property type="molecule type" value="Genomic_DNA"/>
</dbReference>
<evidence type="ECO:0000256" key="3">
    <source>
        <dbReference type="ARBA" id="ARBA00022741"/>
    </source>
</evidence>
<dbReference type="Proteomes" id="UP000664209">
    <property type="component" value="Unassembled WGS sequence"/>
</dbReference>
<dbReference type="AlphaFoldDB" id="A0A939LQD8"/>
<evidence type="ECO:0000256" key="2">
    <source>
        <dbReference type="ARBA" id="ARBA00022448"/>
    </source>
</evidence>
<gene>
    <name evidence="6" type="ORF">J4G33_13320</name>
</gene>
<reference evidence="6" key="1">
    <citation type="submission" date="2021-03" db="EMBL/GenBank/DDBJ databases">
        <title>Actinotalea soli sp. nov., isolated from soil.</title>
        <authorList>
            <person name="Ping W."/>
            <person name="Zhang J."/>
        </authorList>
    </citation>
    <scope>NUCLEOTIDE SEQUENCE</scope>
    <source>
        <strain evidence="6">BY-33</strain>
    </source>
</reference>
<accession>A0A939LQD8</accession>
<dbReference type="InterPro" id="IPR027417">
    <property type="entry name" value="P-loop_NTPase"/>
</dbReference>
<dbReference type="Gene3D" id="3.40.50.300">
    <property type="entry name" value="P-loop containing nucleotide triphosphate hydrolases"/>
    <property type="match status" value="2"/>
</dbReference>
<keyword evidence="2" id="KW-0813">Transport</keyword>
<dbReference type="CDD" id="cd03225">
    <property type="entry name" value="ABC_cobalt_CbiO_domain1"/>
    <property type="match status" value="2"/>
</dbReference>
<dbReference type="PROSITE" id="PS50893">
    <property type="entry name" value="ABC_TRANSPORTER_2"/>
    <property type="match status" value="2"/>
</dbReference>
<dbReference type="PROSITE" id="PS00211">
    <property type="entry name" value="ABC_TRANSPORTER_1"/>
    <property type="match status" value="1"/>
</dbReference>
<dbReference type="InterPro" id="IPR017871">
    <property type="entry name" value="ABC_transporter-like_CS"/>
</dbReference>
<feature type="domain" description="ABC transporter" evidence="5">
    <location>
        <begin position="303"/>
        <end position="538"/>
    </location>
</feature>
<evidence type="ECO:0000313" key="7">
    <source>
        <dbReference type="Proteomes" id="UP000664209"/>
    </source>
</evidence>
<dbReference type="SUPFAM" id="SSF52540">
    <property type="entry name" value="P-loop containing nucleoside triphosphate hydrolases"/>
    <property type="match status" value="2"/>
</dbReference>
<comment type="caution">
    <text evidence="6">The sequence shown here is derived from an EMBL/GenBank/DDBJ whole genome shotgun (WGS) entry which is preliminary data.</text>
</comment>
<dbReference type="InterPro" id="IPR003439">
    <property type="entry name" value="ABC_transporter-like_ATP-bd"/>
</dbReference>
<dbReference type="PANTHER" id="PTHR43553:SF24">
    <property type="entry name" value="ENERGY-COUPLING FACTOR TRANSPORTER ATP-BINDING PROTEIN ECFA1"/>
    <property type="match status" value="1"/>
</dbReference>
<evidence type="ECO:0000256" key="1">
    <source>
        <dbReference type="ARBA" id="ARBA00005417"/>
    </source>
</evidence>
<keyword evidence="3" id="KW-0547">Nucleotide-binding</keyword>